<sequence>MVKIKRKVALEPKEFLKYLLKKEETTVELNGYTSDGEIFSFEPEVTINEFVSYYPYDNTYTVEIEEEVTEETKLPKCLEISFDRKSGRDVAVVHENCSVKQLTDRNPEHSLDIRTIHLVNDDGTVELIWKDGEMVGDEQWLTEKKQLKLKRHSK</sequence>
<proteinExistence type="predicted"/>
<accession>A0A7U0GDT7</accession>
<name>A0A7U0GDT7_9CAUD</name>
<evidence type="ECO:0000313" key="1">
    <source>
        <dbReference type="EMBL" id="QQV93335.1"/>
    </source>
</evidence>
<organism evidence="1 2">
    <name type="scientific">Staphylococcus phage vB_SepS_456</name>
    <dbReference type="NCBI Taxonomy" id="2797318"/>
    <lineage>
        <taxon>Viruses</taxon>
        <taxon>Duplodnaviria</taxon>
        <taxon>Heunggongvirae</taxon>
        <taxon>Uroviricota</taxon>
        <taxon>Caudoviricetes</taxon>
        <taxon>Rockefellervirus</taxon>
        <taxon>Rockefellervirus CNPH82</taxon>
    </lineage>
</organism>
<protein>
    <submittedName>
        <fullName evidence="1">Uncharacterized protein</fullName>
    </submittedName>
</protein>
<evidence type="ECO:0000313" key="2">
    <source>
        <dbReference type="Proteomes" id="UP000596275"/>
    </source>
</evidence>
<reference evidence="2" key="1">
    <citation type="submission" date="2020-12" db="EMBL/GenBank/DDBJ databases">
        <title>Staphylococcus epidermidis phages transfer antimicrobial resistance plasmids and mobilize chromosomal islands.</title>
        <authorList>
            <person name="Fisarova L."/>
            <person name="Botka T."/>
            <person name="Du X."/>
            <person name="Maslanova I."/>
            <person name="Bardy P."/>
            <person name="Pantucek R."/>
            <person name="Muhlenbruch L."/>
            <person name="Benesik M."/>
            <person name="Winstel V."/>
            <person name="Larsen J."/>
            <person name="Rosenstein R."/>
            <person name="Peschel A."/>
            <person name="Doskar J."/>
        </authorList>
    </citation>
    <scope>NUCLEOTIDE SEQUENCE [LARGE SCALE GENOMIC DNA]</scope>
</reference>
<dbReference type="EMBL" id="MW364973">
    <property type="protein sequence ID" value="QQV93335.1"/>
    <property type="molecule type" value="Genomic_DNA"/>
</dbReference>
<dbReference type="Proteomes" id="UP000596275">
    <property type="component" value="Segment"/>
</dbReference>